<protein>
    <recommendedName>
        <fullName evidence="3">Signal transduction histidine kinase dimerisation/phosphoacceptor domain-containing protein</fullName>
    </recommendedName>
</protein>
<sequence>MADQQTPEVIVNMVSLHLRELIHDVNNALFVAKGFLEELNEDTQGKRYMDPSFDHENFSDMVATINRNVEKIDQNLIKLRKFAKEDIFDKTGVPRPT</sequence>
<gene>
    <name evidence="1" type="ORF">AXG55_09775</name>
</gene>
<dbReference type="Proteomes" id="UP000184731">
    <property type="component" value="Chromosome"/>
</dbReference>
<organism evidence="1 2">
    <name type="scientific">Silvanigrella aquatica</name>
    <dbReference type="NCBI Taxonomy" id="1915309"/>
    <lineage>
        <taxon>Bacteria</taxon>
        <taxon>Pseudomonadati</taxon>
        <taxon>Bdellovibrionota</taxon>
        <taxon>Oligoflexia</taxon>
        <taxon>Silvanigrellales</taxon>
        <taxon>Silvanigrellaceae</taxon>
        <taxon>Silvanigrella</taxon>
    </lineage>
</organism>
<reference evidence="1 2" key="1">
    <citation type="submission" date="2016-10" db="EMBL/GenBank/DDBJ databases">
        <title>Silvanigrella aquatica sp. nov., isolated from a freshwater lake located in the Black Forest, Germany, description of Silvanigrellaceae fam. nov., Silvanigrellales ord. nov., reclassification of the order Bdellovibrionales in the class Oligoflexia, reclassification of the families Bacteriovoracaceae and Halobacteriovoraceae in the new order Bacteriovoracales ord. nov., and reclassification of the family Pseudobacteriovoracaceae in the order Oligoflexiales.</title>
        <authorList>
            <person name="Hahn M.W."/>
            <person name="Schmidt J."/>
            <person name="Koll U."/>
            <person name="Rohde M."/>
            <person name="Verbag S."/>
            <person name="Pitt A."/>
            <person name="Nakai R."/>
            <person name="Naganuma T."/>
            <person name="Lang E."/>
        </authorList>
    </citation>
    <scope>NUCLEOTIDE SEQUENCE [LARGE SCALE GENOMIC DNA]</scope>
    <source>
        <strain evidence="1 2">MWH-Nonnen-W8red</strain>
    </source>
</reference>
<dbReference type="RefSeq" id="WP_148697929.1">
    <property type="nucleotide sequence ID" value="NZ_CP017834.1"/>
</dbReference>
<dbReference type="STRING" id="1915309.AXG55_09775"/>
<evidence type="ECO:0008006" key="3">
    <source>
        <dbReference type="Google" id="ProtNLM"/>
    </source>
</evidence>
<proteinExistence type="predicted"/>
<accession>A0A1L4D1V5</accession>
<evidence type="ECO:0000313" key="1">
    <source>
        <dbReference type="EMBL" id="APJ04176.1"/>
    </source>
</evidence>
<dbReference type="OrthoDB" id="5295390at2"/>
<evidence type="ECO:0000313" key="2">
    <source>
        <dbReference type="Proteomes" id="UP000184731"/>
    </source>
</evidence>
<dbReference type="AlphaFoldDB" id="A0A1L4D1V5"/>
<name>A0A1L4D1V5_9BACT</name>
<dbReference type="EMBL" id="CP017834">
    <property type="protein sequence ID" value="APJ04176.1"/>
    <property type="molecule type" value="Genomic_DNA"/>
</dbReference>
<dbReference type="KEGG" id="saqi:AXG55_09775"/>
<dbReference type="Gene3D" id="1.10.287.130">
    <property type="match status" value="1"/>
</dbReference>
<keyword evidence="2" id="KW-1185">Reference proteome</keyword>